<keyword evidence="3" id="KW-1185">Reference proteome</keyword>
<gene>
    <name evidence="2" type="ORF">QGN17_14525</name>
</gene>
<reference evidence="2" key="1">
    <citation type="submission" date="2023-04" db="EMBL/GenBank/DDBJ databases">
        <title>Sphingomonas sp. MAHUQ-71 isolated from rice field.</title>
        <authorList>
            <person name="Huq M.A."/>
        </authorList>
    </citation>
    <scope>NUCLEOTIDE SEQUENCE</scope>
    <source>
        <strain evidence="2">MAHUQ-71</strain>
    </source>
</reference>
<dbReference type="Proteomes" id="UP001160625">
    <property type="component" value="Unassembled WGS sequence"/>
</dbReference>
<name>A0ABT6N4Q0_9SPHN</name>
<dbReference type="EMBL" id="JARYGZ010000002">
    <property type="protein sequence ID" value="MDH7639948.1"/>
    <property type="molecule type" value="Genomic_DNA"/>
</dbReference>
<accession>A0ABT6N4Q0</accession>
<protein>
    <submittedName>
        <fullName evidence="2">Uncharacterized protein</fullName>
    </submittedName>
</protein>
<evidence type="ECO:0000313" key="2">
    <source>
        <dbReference type="EMBL" id="MDH7639948.1"/>
    </source>
</evidence>
<comment type="caution">
    <text evidence="2">The sequence shown here is derived from an EMBL/GenBank/DDBJ whole genome shotgun (WGS) entry which is preliminary data.</text>
</comment>
<organism evidence="2 3">
    <name type="scientific">Sphingomonas oryzagri</name>
    <dbReference type="NCBI Taxonomy" id="3042314"/>
    <lineage>
        <taxon>Bacteria</taxon>
        <taxon>Pseudomonadati</taxon>
        <taxon>Pseudomonadota</taxon>
        <taxon>Alphaproteobacteria</taxon>
        <taxon>Sphingomonadales</taxon>
        <taxon>Sphingomonadaceae</taxon>
        <taxon>Sphingomonas</taxon>
    </lineage>
</organism>
<sequence>MRRLWIAACSAALSLVPGAMAIAQAPACRVDVWLAQGLETNSDGAVLIEAHNRALRDRDGHPSMLADMLTPAAQRSALTGMDLPALLGQAGSRMVLHDGPVDGTTAPAPCGGALVLQHIVFSHNQLSRTALQGIFAWRPYGGARPFTTLVSTPLPHFTIDADPVSADSALRVALVRNLEQFAGYAVAARR</sequence>
<evidence type="ECO:0000313" key="3">
    <source>
        <dbReference type="Proteomes" id="UP001160625"/>
    </source>
</evidence>
<proteinExistence type="predicted"/>
<feature type="chain" id="PRO_5047216846" evidence="1">
    <location>
        <begin position="22"/>
        <end position="190"/>
    </location>
</feature>
<feature type="signal peptide" evidence="1">
    <location>
        <begin position="1"/>
        <end position="21"/>
    </location>
</feature>
<dbReference type="RefSeq" id="WP_281045314.1">
    <property type="nucleotide sequence ID" value="NZ_JARYGZ010000002.1"/>
</dbReference>
<evidence type="ECO:0000256" key="1">
    <source>
        <dbReference type="SAM" id="SignalP"/>
    </source>
</evidence>
<keyword evidence="1" id="KW-0732">Signal</keyword>